<dbReference type="NCBIfam" id="TIGR00589">
    <property type="entry name" value="ogt"/>
    <property type="match status" value="1"/>
</dbReference>
<organism evidence="4 5">
    <name type="scientific">Photobacterium jeanii</name>
    <dbReference type="NCBI Taxonomy" id="858640"/>
    <lineage>
        <taxon>Bacteria</taxon>
        <taxon>Pseudomonadati</taxon>
        <taxon>Pseudomonadota</taxon>
        <taxon>Gammaproteobacteria</taxon>
        <taxon>Vibrionales</taxon>
        <taxon>Vibrionaceae</taxon>
        <taxon>Photobacterium</taxon>
    </lineage>
</organism>
<dbReference type="InterPro" id="IPR036631">
    <property type="entry name" value="MGMT_N_sf"/>
</dbReference>
<dbReference type="PANTHER" id="PTHR10815:SF5">
    <property type="entry name" value="METHYLATED-DNA--PROTEIN-CYSTEINE METHYLTRANSFERASE"/>
    <property type="match status" value="1"/>
</dbReference>
<dbReference type="Proteomes" id="UP000078503">
    <property type="component" value="Unassembled WGS sequence"/>
</dbReference>
<evidence type="ECO:0000313" key="5">
    <source>
        <dbReference type="Proteomes" id="UP000078503"/>
    </source>
</evidence>
<evidence type="ECO:0000259" key="3">
    <source>
        <dbReference type="Pfam" id="PF02870"/>
    </source>
</evidence>
<gene>
    <name evidence="4" type="ORF">A3K86_05145</name>
</gene>
<evidence type="ECO:0000256" key="1">
    <source>
        <dbReference type="ARBA" id="ARBA00022763"/>
    </source>
</evidence>
<dbReference type="InterPro" id="IPR008332">
    <property type="entry name" value="MethylG_MeTrfase_N"/>
</dbReference>
<sequence>MYFDYLDTDIGKIFLLADERGLRRLTICSAGFRPDVNWDHSPIKMRPYTQELTQYFQGKRQQFEFPVAPQGTQFQCQVWQALRNIPFNQQQTYQQIAKKIGVPYAANAIGMARNVNPIPIVIPCHRVAVNDSCHYHFGDDIAKQLQALETGKLALINQR</sequence>
<dbReference type="GO" id="GO:0003908">
    <property type="term" value="F:methylated-DNA-[protein]-cysteine S-methyltransferase activity"/>
    <property type="evidence" value="ECO:0007669"/>
    <property type="project" value="InterPro"/>
</dbReference>
<dbReference type="Gene3D" id="1.10.10.10">
    <property type="entry name" value="Winged helix-like DNA-binding domain superfamily/Winged helix DNA-binding domain"/>
    <property type="match status" value="1"/>
</dbReference>
<keyword evidence="1" id="KW-0227">DNA damage</keyword>
<feature type="domain" description="Methylguanine DNA methyltransferase ribonuclease-like" evidence="3">
    <location>
        <begin position="1"/>
        <end position="68"/>
    </location>
</feature>
<evidence type="ECO:0000259" key="2">
    <source>
        <dbReference type="Pfam" id="PF01035"/>
    </source>
</evidence>
<dbReference type="GO" id="GO:0032259">
    <property type="term" value="P:methylation"/>
    <property type="evidence" value="ECO:0007669"/>
    <property type="project" value="UniProtKB-KW"/>
</dbReference>
<protein>
    <submittedName>
        <fullName evidence="4">6-O-methylguanine DNA methyltransferase</fullName>
    </submittedName>
</protein>
<comment type="caution">
    <text evidence="4">The sequence shown here is derived from an EMBL/GenBank/DDBJ whole genome shotgun (WGS) entry which is preliminary data.</text>
</comment>
<dbReference type="GO" id="GO:0006281">
    <property type="term" value="P:DNA repair"/>
    <property type="evidence" value="ECO:0007669"/>
    <property type="project" value="InterPro"/>
</dbReference>
<reference evidence="4 5" key="1">
    <citation type="submission" date="2016-03" db="EMBL/GenBank/DDBJ databases">
        <title>Photobacterium proteolyticum sp. nov. a protease producing bacterium isolated from ocean sediments of Laizhou Bay.</title>
        <authorList>
            <person name="Li Y."/>
        </authorList>
    </citation>
    <scope>NUCLEOTIDE SEQUENCE [LARGE SCALE GENOMIC DNA]</scope>
    <source>
        <strain evidence="4 5">R-40508</strain>
    </source>
</reference>
<keyword evidence="4" id="KW-0808">Transferase</keyword>
<dbReference type="AlphaFoldDB" id="A0A178KNY8"/>
<feature type="domain" description="Methylated-DNA-[protein]-cysteine S-methyltransferase DNA binding" evidence="2">
    <location>
        <begin position="73"/>
        <end position="149"/>
    </location>
</feature>
<evidence type="ECO:0000313" key="4">
    <source>
        <dbReference type="EMBL" id="OAN18282.1"/>
    </source>
</evidence>
<dbReference type="SUPFAM" id="SSF46767">
    <property type="entry name" value="Methylated DNA-protein cysteine methyltransferase, C-terminal domain"/>
    <property type="match status" value="1"/>
</dbReference>
<keyword evidence="4" id="KW-0489">Methyltransferase</keyword>
<dbReference type="STRING" id="858640.A3K86_05145"/>
<name>A0A178KNY8_9GAMM</name>
<dbReference type="InterPro" id="IPR014048">
    <property type="entry name" value="MethylDNA_cys_MeTrfase_DNA-bd"/>
</dbReference>
<keyword evidence="5" id="KW-1185">Reference proteome</keyword>
<dbReference type="PANTHER" id="PTHR10815">
    <property type="entry name" value="METHYLATED-DNA--PROTEIN-CYSTEINE METHYLTRANSFERASE"/>
    <property type="match status" value="1"/>
</dbReference>
<dbReference type="RefSeq" id="WP_068328645.1">
    <property type="nucleotide sequence ID" value="NZ_LVHF01000012.1"/>
</dbReference>
<proteinExistence type="predicted"/>
<dbReference type="OrthoDB" id="9811249at2"/>
<dbReference type="SUPFAM" id="SSF53155">
    <property type="entry name" value="Methylated DNA-protein cysteine methyltransferase domain"/>
    <property type="match status" value="1"/>
</dbReference>
<dbReference type="Pfam" id="PF01035">
    <property type="entry name" value="DNA_binding_1"/>
    <property type="match status" value="1"/>
</dbReference>
<dbReference type="InterPro" id="IPR036388">
    <property type="entry name" value="WH-like_DNA-bd_sf"/>
</dbReference>
<dbReference type="InterPro" id="IPR036217">
    <property type="entry name" value="MethylDNA_cys_MeTrfase_DNAb"/>
</dbReference>
<dbReference type="EMBL" id="LVHF01000012">
    <property type="protein sequence ID" value="OAN18282.1"/>
    <property type="molecule type" value="Genomic_DNA"/>
</dbReference>
<dbReference type="Pfam" id="PF02870">
    <property type="entry name" value="Methyltransf_1N"/>
    <property type="match status" value="1"/>
</dbReference>
<dbReference type="CDD" id="cd06445">
    <property type="entry name" value="ATase"/>
    <property type="match status" value="1"/>
</dbReference>
<dbReference type="Gene3D" id="3.30.160.70">
    <property type="entry name" value="Methylated DNA-protein cysteine methyltransferase domain"/>
    <property type="match status" value="1"/>
</dbReference>
<accession>A0A178KNY8</accession>